<dbReference type="EMBL" id="JAPCWZ010000003">
    <property type="protein sequence ID" value="KAK8874511.1"/>
    <property type="molecule type" value="Genomic_DNA"/>
</dbReference>
<dbReference type="PANTHER" id="PTHR10742:SF414">
    <property type="entry name" value="CONTAINING AMINE OXIDASE, PUTATIVE (AFU_ORTHOLOGUE AFUA_3G12150)-RELATED"/>
    <property type="match status" value="1"/>
</dbReference>
<dbReference type="InterPro" id="IPR050281">
    <property type="entry name" value="Flavin_monoamine_oxidase"/>
</dbReference>
<accession>A0ABR2JAD6</accession>
<dbReference type="Gene3D" id="3.90.660.10">
    <property type="match status" value="1"/>
</dbReference>
<dbReference type="Gene3D" id="3.50.50.60">
    <property type="entry name" value="FAD/NAD(P)-binding domain"/>
    <property type="match status" value="1"/>
</dbReference>
<feature type="domain" description="Amine oxidase" evidence="1">
    <location>
        <begin position="67"/>
        <end position="525"/>
    </location>
</feature>
<keyword evidence="3" id="KW-1185">Reference proteome</keyword>
<reference evidence="2 3" key="1">
    <citation type="journal article" date="2024" name="IMA Fungus">
        <title>Apiospora arundinis, a panoply of carbohydrate-active enzymes and secondary metabolites.</title>
        <authorList>
            <person name="Sorensen T."/>
            <person name="Petersen C."/>
            <person name="Muurmann A.T."/>
            <person name="Christiansen J.V."/>
            <person name="Brundto M.L."/>
            <person name="Overgaard C.K."/>
            <person name="Boysen A.T."/>
            <person name="Wollenberg R.D."/>
            <person name="Larsen T.O."/>
            <person name="Sorensen J.L."/>
            <person name="Nielsen K.L."/>
            <person name="Sondergaard T.E."/>
        </authorList>
    </citation>
    <scope>NUCLEOTIDE SEQUENCE [LARGE SCALE GENOMIC DNA]</scope>
    <source>
        <strain evidence="2 3">AAU 773</strain>
    </source>
</reference>
<dbReference type="SUPFAM" id="SSF51905">
    <property type="entry name" value="FAD/NAD(P)-binding domain"/>
    <property type="match status" value="1"/>
</dbReference>
<gene>
    <name evidence="2" type="ORF">PGQ11_005025</name>
</gene>
<dbReference type="InterPro" id="IPR002937">
    <property type="entry name" value="Amino_oxidase"/>
</dbReference>
<dbReference type="Pfam" id="PF01593">
    <property type="entry name" value="Amino_oxidase"/>
    <property type="match status" value="1"/>
</dbReference>
<dbReference type="InterPro" id="IPR036188">
    <property type="entry name" value="FAD/NAD-bd_sf"/>
</dbReference>
<evidence type="ECO:0000313" key="3">
    <source>
        <dbReference type="Proteomes" id="UP001390339"/>
    </source>
</evidence>
<proteinExistence type="predicted"/>
<comment type="caution">
    <text evidence="2">The sequence shown here is derived from an EMBL/GenBank/DDBJ whole genome shotgun (WGS) entry which is preliminary data.</text>
</comment>
<dbReference type="SUPFAM" id="SSF54373">
    <property type="entry name" value="FAD-linked reductases, C-terminal domain"/>
    <property type="match status" value="1"/>
</dbReference>
<dbReference type="Proteomes" id="UP001390339">
    <property type="component" value="Unassembled WGS sequence"/>
</dbReference>
<evidence type="ECO:0000259" key="1">
    <source>
        <dbReference type="Pfam" id="PF01593"/>
    </source>
</evidence>
<name>A0ABR2JAD6_9PEZI</name>
<evidence type="ECO:0000313" key="2">
    <source>
        <dbReference type="EMBL" id="KAK8874511.1"/>
    </source>
</evidence>
<dbReference type="PANTHER" id="PTHR10742">
    <property type="entry name" value="FLAVIN MONOAMINE OXIDASE"/>
    <property type="match status" value="1"/>
</dbReference>
<sequence length="539" mass="60280">MDAYSISYTSPSRRSSSRIWQDLKTCRLHSIVELDSRMADNLASKLGKQRLRDLSHKPHVGIIGAGLTGLRCADMLLKYGFQVTIIEGRNRIGGRVHQEKLPSGHPIDLGPNWIHGTNDNPILDIANQTNTTVGTWDTESYLFDEAGKLLSLADGEVYSTLMWEIIQDAFRHSNKNTATISPDESLWDFFQVEVVRRIPESKPDHAIKRQFIFQLAEMWGAFIGSPITSQSLKFFWLEECIDGENLFCAGTYRKILQAIAKPAEEGADIRLSTKVTQINAREDADKVTLVTDMGDLEFDEVVVTAPLGWLQQNPQAFVPALSPRLTKAINGIGYGCLEKVYISFPKAFWLIPDSEGRTVKGFCQWLAPKYALESNPERWTQEVVELASLDPSTSQPTLLFYTYGDQSRYLTNEVGKLQTQEKKDAFLYDFFRPYYSRLPHYDAESPDCKPVGSFATDWLHDELAGNGSYSNFQVGMTEGDEDIAVMREGLPERGLWLAGEHTAPFVALGTATGAYWSGESVGRRIADAYGRAKSDAPAS</sequence>
<protein>
    <submittedName>
        <fullName evidence="2">Flavin containing amine oxidoreductase</fullName>
    </submittedName>
</protein>
<organism evidence="2 3">
    <name type="scientific">Apiospora arundinis</name>
    <dbReference type="NCBI Taxonomy" id="335852"/>
    <lineage>
        <taxon>Eukaryota</taxon>
        <taxon>Fungi</taxon>
        <taxon>Dikarya</taxon>
        <taxon>Ascomycota</taxon>
        <taxon>Pezizomycotina</taxon>
        <taxon>Sordariomycetes</taxon>
        <taxon>Xylariomycetidae</taxon>
        <taxon>Amphisphaeriales</taxon>
        <taxon>Apiosporaceae</taxon>
        <taxon>Apiospora</taxon>
    </lineage>
</organism>
<dbReference type="PRINTS" id="PR00419">
    <property type="entry name" value="ADXRDTASE"/>
</dbReference>